<dbReference type="RefSeq" id="WP_006258525.1">
    <property type="nucleotide sequence ID" value="NZ_BCMQ01000011.1"/>
</dbReference>
<dbReference type="KEGG" id="mod:AS202_16180"/>
<evidence type="ECO:0000313" key="2">
    <source>
        <dbReference type="EMBL" id="ALU27587.1"/>
    </source>
</evidence>
<name>A0A0S7EK98_9FLAO</name>
<dbReference type="eggNOG" id="ENOG5030P33">
    <property type="taxonomic scope" value="Bacteria"/>
</dbReference>
<evidence type="ECO:0000259" key="1">
    <source>
        <dbReference type="Pfam" id="PF10020"/>
    </source>
</evidence>
<dbReference type="GeneID" id="66976665"/>
<sequence length="134" mass="15320">MILTAQDFKISEYDEETLEMDYTLGEEVINLSIYNGDDELEEILKDVNKVVVQLEKYNAEGKDIIVDELYDVYSEKNEGLSEEQFRDELGLLSLYFTGDGEVEFNYEGGAYFGDHILSIEMVDGEFESHVAMNG</sequence>
<proteinExistence type="predicted"/>
<gene>
    <name evidence="2" type="ORF">AS202_16180</name>
</gene>
<feature type="domain" description="DUF2262" evidence="1">
    <location>
        <begin position="27"/>
        <end position="121"/>
    </location>
</feature>
<organism evidence="2 3">
    <name type="scientific">Myroides odoratimimus</name>
    <dbReference type="NCBI Taxonomy" id="76832"/>
    <lineage>
        <taxon>Bacteria</taxon>
        <taxon>Pseudomonadati</taxon>
        <taxon>Bacteroidota</taxon>
        <taxon>Flavobacteriia</taxon>
        <taxon>Flavobacteriales</taxon>
        <taxon>Flavobacteriaceae</taxon>
        <taxon>Myroides</taxon>
    </lineage>
</organism>
<dbReference type="Proteomes" id="UP000069030">
    <property type="component" value="Chromosome"/>
</dbReference>
<accession>A0A0S7EK98</accession>
<evidence type="ECO:0000313" key="3">
    <source>
        <dbReference type="Proteomes" id="UP000069030"/>
    </source>
</evidence>
<reference evidence="2 3" key="1">
    <citation type="journal article" date="2016" name="J. Zhejiang Univ. Sci. B">
        <title>Antibiotic resistance mechanisms of Myroides sp.</title>
        <authorList>
            <person name="Hu S."/>
            <person name="Yuan S."/>
            <person name="Qu H."/>
            <person name="Jiang T."/>
            <person name="Zhou Y."/>
            <person name="Wang M."/>
            <person name="Ming D."/>
        </authorList>
    </citation>
    <scope>NUCLEOTIDE SEQUENCE [LARGE SCALE GENOMIC DNA]</scope>
    <source>
        <strain evidence="2 3">PR63039</strain>
    </source>
</reference>
<dbReference type="AlphaFoldDB" id="A0A0S7EK98"/>
<dbReference type="EMBL" id="CP013690">
    <property type="protein sequence ID" value="ALU27587.1"/>
    <property type="molecule type" value="Genomic_DNA"/>
</dbReference>
<protein>
    <recommendedName>
        <fullName evidence="1">DUF2262 domain-containing protein</fullName>
    </recommendedName>
</protein>
<dbReference type="InterPro" id="IPR019260">
    <property type="entry name" value="DUF2262"/>
</dbReference>
<dbReference type="Pfam" id="PF10020">
    <property type="entry name" value="DUF2262"/>
    <property type="match status" value="1"/>
</dbReference>